<sequence>MSTTPAALRAMRIAAQGIGAPAGDPTATVARMTAVQGQDLGQVLWAIGVRTPGATRDDVRAAFDRGGLVRSWPMRGTLHAIRPDDLRLLLSLTATRTIRSTARRAAELGIDDGLLGRARQTITTALSGGRSLDRDGVLAVWRAAGIDTGGGRGYHLLFRLSQEGLVAWGPTARVGQELVLLDEWAPATGPVPERDEALGAVVTGYLRGRGPATDVDAAAWTKLPLGDVRRGLAVAGDAVEDLGDGLVALADRPALGGVSTGHLLPGFDEYLLGYADRSAQLPEAHAGRVVPGGNGVFLPMVVVRGVVVGTWARAERSAGGGAVAAGSVRVTVRPFEPLGAPAVRALEAAVARYARWLGVPAELVVDPPAG</sequence>
<organism evidence="1">
    <name type="scientific">Neobacillus citreus</name>
    <dbReference type="NCBI Taxonomy" id="2833578"/>
    <lineage>
        <taxon>Bacteria</taxon>
        <taxon>Bacillati</taxon>
        <taxon>Bacillota</taxon>
        <taxon>Bacilli</taxon>
        <taxon>Bacillales</taxon>
        <taxon>Bacillaceae</taxon>
        <taxon>Neobacillus</taxon>
    </lineage>
</organism>
<dbReference type="PANTHER" id="PTHR38479:SF2">
    <property type="entry name" value="WINGED HELIX DNA-BINDING DOMAIN-CONTAINING PROTEIN"/>
    <property type="match status" value="1"/>
</dbReference>
<accession>A0A942T1N2</accession>
<dbReference type="EMBL" id="JAGYPE010000003">
    <property type="protein sequence ID" value="MBS4183692.1"/>
    <property type="molecule type" value="Genomic_DNA"/>
</dbReference>
<protein>
    <submittedName>
        <fullName evidence="1">AlkZ family DNA glycosylase</fullName>
    </submittedName>
</protein>
<name>A0A942T1N2_9BACI</name>
<proteinExistence type="predicted"/>
<gene>
    <name evidence="1" type="ORF">KHB02_20075</name>
</gene>
<reference evidence="1" key="1">
    <citation type="submission" date="2021-05" db="EMBL/GenBank/DDBJ databases">
        <title>Novel Bacillus species.</title>
        <authorList>
            <person name="Liu G."/>
        </authorList>
    </citation>
    <scope>NUCLEOTIDE SEQUENCE</scope>
    <source>
        <strain evidence="1">FJAT-50051</strain>
    </source>
</reference>
<dbReference type="InterPro" id="IPR009351">
    <property type="entry name" value="AlkZ-like"/>
</dbReference>
<evidence type="ECO:0000313" key="1">
    <source>
        <dbReference type="EMBL" id="MBS4183692.1"/>
    </source>
</evidence>
<comment type="caution">
    <text evidence="1">The sequence shown here is derived from an EMBL/GenBank/DDBJ whole genome shotgun (WGS) entry which is preliminary data.</text>
</comment>
<dbReference type="AlphaFoldDB" id="A0A942T1N2"/>
<dbReference type="PANTHER" id="PTHR38479">
    <property type="entry name" value="LMO0824 PROTEIN"/>
    <property type="match status" value="1"/>
</dbReference>
<dbReference type="Pfam" id="PF06224">
    <property type="entry name" value="AlkZ-like"/>
    <property type="match status" value="1"/>
</dbReference>